<organism evidence="1 2">
    <name type="scientific">Mycolicibacter algericus</name>
    <name type="common">Mycobacterium algericum</name>
    <dbReference type="NCBI Taxonomy" id="1288388"/>
    <lineage>
        <taxon>Bacteria</taxon>
        <taxon>Bacillati</taxon>
        <taxon>Actinomycetota</taxon>
        <taxon>Actinomycetes</taxon>
        <taxon>Mycobacteriales</taxon>
        <taxon>Mycobacteriaceae</taxon>
        <taxon>Mycolicibacter</taxon>
    </lineage>
</organism>
<sequence length="43" mass="4813">MKNMAGHKRHSAERIVRKLRRADELAASGMPTEEITADLRAPP</sequence>
<comment type="caution">
    <text evidence="1">The sequence shown here is derived from an EMBL/GenBank/DDBJ whole genome shotgun (WGS) entry which is preliminary data.</text>
</comment>
<proteinExistence type="predicted"/>
<evidence type="ECO:0000313" key="2">
    <source>
        <dbReference type="Proteomes" id="UP000465305"/>
    </source>
</evidence>
<protein>
    <submittedName>
        <fullName evidence="1">Uncharacterized protein</fullName>
    </submittedName>
</protein>
<dbReference type="AlphaFoldDB" id="A0A7I9Y5Y5"/>
<name>A0A7I9Y5Y5_MYCAL</name>
<accession>A0A7I9Y5Y5</accession>
<dbReference type="Proteomes" id="UP000465305">
    <property type="component" value="Unassembled WGS sequence"/>
</dbReference>
<gene>
    <name evidence="1" type="ORF">MALGJ_05690</name>
</gene>
<reference evidence="1 2" key="1">
    <citation type="journal article" date="2019" name="Emerg. Microbes Infect.">
        <title>Comprehensive subspecies identification of 175 nontuberculous mycobacteria species based on 7547 genomic profiles.</title>
        <authorList>
            <person name="Matsumoto Y."/>
            <person name="Kinjo T."/>
            <person name="Motooka D."/>
            <person name="Nabeya D."/>
            <person name="Jung N."/>
            <person name="Uechi K."/>
            <person name="Horii T."/>
            <person name="Iida T."/>
            <person name="Fujita J."/>
            <person name="Nakamura S."/>
        </authorList>
    </citation>
    <scope>NUCLEOTIDE SEQUENCE [LARGE SCALE GENOMIC DNA]</scope>
    <source>
        <strain evidence="1 2">JCM 30723</strain>
    </source>
</reference>
<dbReference type="EMBL" id="BLKY01000001">
    <property type="protein sequence ID" value="GFG83893.1"/>
    <property type="molecule type" value="Genomic_DNA"/>
</dbReference>
<evidence type="ECO:0000313" key="1">
    <source>
        <dbReference type="EMBL" id="GFG83893.1"/>
    </source>
</evidence>